<dbReference type="SUPFAM" id="SSF57829">
    <property type="entry name" value="Zn-binding ribosomal proteins"/>
    <property type="match status" value="1"/>
</dbReference>
<dbReference type="EMBL" id="CP043316">
    <property type="protein sequence ID" value="QEK38598.1"/>
    <property type="molecule type" value="Genomic_DNA"/>
</dbReference>
<dbReference type="AlphaFoldDB" id="A0A5C0UEW8"/>
<dbReference type="GO" id="GO:0006412">
    <property type="term" value="P:translation"/>
    <property type="evidence" value="ECO:0007669"/>
    <property type="project" value="UniProtKB-UniRule"/>
</dbReference>
<dbReference type="GO" id="GO:0003735">
    <property type="term" value="F:structural constituent of ribosome"/>
    <property type="evidence" value="ECO:0007669"/>
    <property type="project" value="InterPro"/>
</dbReference>
<keyword evidence="3 5" id="KW-0687">Ribonucleoprotein</keyword>
<dbReference type="PANTHER" id="PTHR35534:SF1">
    <property type="entry name" value="LARGE RIBOSOMAL SUBUNIT PROTEIN BL32"/>
    <property type="match status" value="1"/>
</dbReference>
<protein>
    <recommendedName>
        <fullName evidence="4 5">Large ribosomal subunit protein bL32</fullName>
    </recommendedName>
</protein>
<name>A0A5C0UEW8_9PROT</name>
<evidence type="ECO:0000256" key="2">
    <source>
        <dbReference type="ARBA" id="ARBA00022980"/>
    </source>
</evidence>
<evidence type="ECO:0000256" key="5">
    <source>
        <dbReference type="HAMAP-Rule" id="MF_00340"/>
    </source>
</evidence>
<dbReference type="InterPro" id="IPR044957">
    <property type="entry name" value="Ribosomal_bL32_bact"/>
</dbReference>
<dbReference type="OrthoDB" id="9801927at2"/>
<dbReference type="KEGG" id="cpri:FZC34_01585"/>
<comment type="similarity">
    <text evidence="1 5">Belongs to the bacterial ribosomal protein bL32 family.</text>
</comment>
<evidence type="ECO:0000256" key="3">
    <source>
        <dbReference type="ARBA" id="ARBA00023274"/>
    </source>
</evidence>
<dbReference type="Pfam" id="PF01783">
    <property type="entry name" value="Ribosomal_L32p"/>
    <property type="match status" value="1"/>
</dbReference>
<keyword evidence="2 5" id="KW-0689">Ribosomal protein</keyword>
<organism evidence="6 7">
    <name type="scientific">Candidatus Cytomitobacter primus</name>
    <dbReference type="NCBI Taxonomy" id="2066024"/>
    <lineage>
        <taxon>Bacteria</taxon>
        <taxon>Pseudomonadati</taxon>
        <taxon>Pseudomonadota</taxon>
        <taxon>Alphaproteobacteria</taxon>
        <taxon>Holosporales</taxon>
        <taxon>Holosporaceae</taxon>
        <taxon>Candidatus Cytomitobacter</taxon>
    </lineage>
</organism>
<evidence type="ECO:0000256" key="1">
    <source>
        <dbReference type="ARBA" id="ARBA00008560"/>
    </source>
</evidence>
<evidence type="ECO:0000313" key="6">
    <source>
        <dbReference type="EMBL" id="QEK38598.1"/>
    </source>
</evidence>
<sequence length="60" mass="6962">MAVPKKRVSINKRRLRHSNSRVKLPNVVICTCGKYRLPHHVCKSCGMYKGRQILDIKSKE</sequence>
<dbReference type="InterPro" id="IPR011332">
    <property type="entry name" value="Ribosomal_zn-bd"/>
</dbReference>
<dbReference type="Proteomes" id="UP000325004">
    <property type="component" value="Chromosome"/>
</dbReference>
<gene>
    <name evidence="5" type="primary">rpmF</name>
    <name evidence="6" type="ORF">FZC34_01585</name>
</gene>
<evidence type="ECO:0000313" key="7">
    <source>
        <dbReference type="Proteomes" id="UP000325004"/>
    </source>
</evidence>
<proteinExistence type="inferred from homology"/>
<dbReference type="InterPro" id="IPR002677">
    <property type="entry name" value="Ribosomal_bL32"/>
</dbReference>
<dbReference type="NCBIfam" id="TIGR01031">
    <property type="entry name" value="rpmF_bact"/>
    <property type="match status" value="1"/>
</dbReference>
<reference evidence="6 7" key="1">
    <citation type="submission" date="2019-08" db="EMBL/GenBank/DDBJ databases">
        <title>Highly reduced genomes of protist endosymbionts show evolutionary convergence.</title>
        <authorList>
            <person name="George E."/>
            <person name="Husnik F."/>
            <person name="Tashyreva D."/>
            <person name="Prokopchuk G."/>
            <person name="Horak A."/>
            <person name="Kwong W.K."/>
            <person name="Lukes J."/>
            <person name="Keeling P.J."/>
        </authorList>
    </citation>
    <scope>NUCLEOTIDE SEQUENCE [LARGE SCALE GENOMIC DNA]</scope>
    <source>
        <strain evidence="6">1604LC</strain>
    </source>
</reference>
<dbReference type="PANTHER" id="PTHR35534">
    <property type="entry name" value="50S RIBOSOMAL PROTEIN L32"/>
    <property type="match status" value="1"/>
</dbReference>
<keyword evidence="7" id="KW-1185">Reference proteome</keyword>
<accession>A0A5C0UEW8</accession>
<dbReference type="RefSeq" id="WP_148971719.1">
    <property type="nucleotide sequence ID" value="NZ_CP043316.1"/>
</dbReference>
<dbReference type="HAMAP" id="MF_00340">
    <property type="entry name" value="Ribosomal_bL32"/>
    <property type="match status" value="1"/>
</dbReference>
<dbReference type="GO" id="GO:0015934">
    <property type="term" value="C:large ribosomal subunit"/>
    <property type="evidence" value="ECO:0007669"/>
    <property type="project" value="InterPro"/>
</dbReference>
<evidence type="ECO:0000256" key="4">
    <source>
        <dbReference type="ARBA" id="ARBA00035178"/>
    </source>
</evidence>